<proteinExistence type="predicted"/>
<keyword evidence="3" id="KW-1185">Reference proteome</keyword>
<name>A0ABD0JUD1_9CAEN</name>
<feature type="compositionally biased region" description="Pro residues" evidence="1">
    <location>
        <begin position="81"/>
        <end position="99"/>
    </location>
</feature>
<sequence>MFSTCDKDKREELCQTAPLCPSLTVSINTPLSLYVIIHAPSGAILSEGQAFPQTPLTGNEGGGRAKGGLWCRNCARRSPLSSPPPLPSLEDPLPPPAPYHPLLSTSVKPEGQRPTAC</sequence>
<evidence type="ECO:0000256" key="1">
    <source>
        <dbReference type="SAM" id="MobiDB-lite"/>
    </source>
</evidence>
<evidence type="ECO:0000313" key="2">
    <source>
        <dbReference type="EMBL" id="KAK7478245.1"/>
    </source>
</evidence>
<protein>
    <submittedName>
        <fullName evidence="2">Uncharacterized protein</fullName>
    </submittedName>
</protein>
<dbReference type="EMBL" id="JACVVK020000330">
    <property type="protein sequence ID" value="KAK7478245.1"/>
    <property type="molecule type" value="Genomic_DNA"/>
</dbReference>
<accession>A0ABD0JUD1</accession>
<reference evidence="2 3" key="1">
    <citation type="journal article" date="2023" name="Sci. Data">
        <title>Genome assembly of the Korean intertidal mud-creeper Batillaria attramentaria.</title>
        <authorList>
            <person name="Patra A.K."/>
            <person name="Ho P.T."/>
            <person name="Jun S."/>
            <person name="Lee S.J."/>
            <person name="Kim Y."/>
            <person name="Won Y.J."/>
        </authorList>
    </citation>
    <scope>NUCLEOTIDE SEQUENCE [LARGE SCALE GENOMIC DNA]</scope>
    <source>
        <strain evidence="2">Wonlab-2016</strain>
    </source>
</reference>
<evidence type="ECO:0000313" key="3">
    <source>
        <dbReference type="Proteomes" id="UP001519460"/>
    </source>
</evidence>
<dbReference type="Proteomes" id="UP001519460">
    <property type="component" value="Unassembled WGS sequence"/>
</dbReference>
<organism evidence="2 3">
    <name type="scientific">Batillaria attramentaria</name>
    <dbReference type="NCBI Taxonomy" id="370345"/>
    <lineage>
        <taxon>Eukaryota</taxon>
        <taxon>Metazoa</taxon>
        <taxon>Spiralia</taxon>
        <taxon>Lophotrochozoa</taxon>
        <taxon>Mollusca</taxon>
        <taxon>Gastropoda</taxon>
        <taxon>Caenogastropoda</taxon>
        <taxon>Sorbeoconcha</taxon>
        <taxon>Cerithioidea</taxon>
        <taxon>Batillariidae</taxon>
        <taxon>Batillaria</taxon>
    </lineage>
</organism>
<feature type="region of interest" description="Disordered" evidence="1">
    <location>
        <begin position="78"/>
        <end position="117"/>
    </location>
</feature>
<gene>
    <name evidence="2" type="ORF">BaRGS_00030503</name>
</gene>
<dbReference type="AlphaFoldDB" id="A0ABD0JUD1"/>
<comment type="caution">
    <text evidence="2">The sequence shown here is derived from an EMBL/GenBank/DDBJ whole genome shotgun (WGS) entry which is preliminary data.</text>
</comment>